<gene>
    <name evidence="3" type="ORF">ASPWEDRAFT_27106</name>
</gene>
<dbReference type="PRINTS" id="PR01217">
    <property type="entry name" value="PRICHEXTENSN"/>
</dbReference>
<feature type="compositionally biased region" description="Low complexity" evidence="1">
    <location>
        <begin position="52"/>
        <end position="62"/>
    </location>
</feature>
<feature type="compositionally biased region" description="Pro residues" evidence="1">
    <location>
        <begin position="356"/>
        <end position="380"/>
    </location>
</feature>
<dbReference type="AlphaFoldDB" id="A0A1L9RS56"/>
<feature type="region of interest" description="Disordered" evidence="1">
    <location>
        <begin position="121"/>
        <end position="206"/>
    </location>
</feature>
<sequence length="506" mass="55926">MANEESEWVEKFLQTGVWDESYIRNPPAPDAPMFPDNSQAYSGQPPAARTHASNPPSRYSSPYPAPSTQGFVTPGDTVYHPPAPFLPAYLSRNFMVPAPPASAQPPPMIAQAALQQQAIPMRAPDNTNSSASTSQVNDAKRRRIDNGSSGGVPGPKQPQATFQPAPPPQVPPSQAPRPPAPPQQVPPPPANLANYSFAPRDPTSDRSFLKSRADLVKGLDETRAAVKITYDPKTIARDVLIAAGRHPTEKMLNHHLWRLRDVFNLDVNCDIETFRWDLVDPRELSANHQPKPPIAPPPRDRPQPIPMVAPPPPSSSSPTRPVQQPPRQLTSSSSITPSPHYSSPVPHLPHQIQKPSPRPIVKPPPHPTPSKSPQKPPQQPKKPQQTQQTEQPLQRVEVMVGKKQQTRGPRSSNVEVKIPAPVSYQVYPCEWENCQAELHNLDMLRQHLLKLHIPYHISCKWKECSYPEKMAAAELFQHMQEDHLGPIAWKLGDGPSVRGTGENALK</sequence>
<feature type="compositionally biased region" description="Pro residues" evidence="1">
    <location>
        <begin position="290"/>
        <end position="315"/>
    </location>
</feature>
<feature type="compositionally biased region" description="Polar residues" evidence="1">
    <location>
        <begin position="125"/>
        <end position="137"/>
    </location>
</feature>
<evidence type="ECO:0000259" key="2">
    <source>
        <dbReference type="PROSITE" id="PS00028"/>
    </source>
</evidence>
<feature type="compositionally biased region" description="Pro residues" evidence="1">
    <location>
        <begin position="164"/>
        <end position="190"/>
    </location>
</feature>
<dbReference type="GeneID" id="63748798"/>
<dbReference type="RefSeq" id="XP_040691425.1">
    <property type="nucleotide sequence ID" value="XM_040832950.1"/>
</dbReference>
<accession>A0A1L9RS56</accession>
<protein>
    <recommendedName>
        <fullName evidence="2">C2H2-type domain-containing protein</fullName>
    </recommendedName>
</protein>
<dbReference type="Proteomes" id="UP000184383">
    <property type="component" value="Unassembled WGS sequence"/>
</dbReference>
<proteinExistence type="predicted"/>
<organism evidence="3 4">
    <name type="scientific">Aspergillus wentii DTO 134E9</name>
    <dbReference type="NCBI Taxonomy" id="1073089"/>
    <lineage>
        <taxon>Eukaryota</taxon>
        <taxon>Fungi</taxon>
        <taxon>Dikarya</taxon>
        <taxon>Ascomycota</taxon>
        <taxon>Pezizomycotina</taxon>
        <taxon>Eurotiomycetes</taxon>
        <taxon>Eurotiomycetidae</taxon>
        <taxon>Eurotiales</taxon>
        <taxon>Aspergillaceae</taxon>
        <taxon>Aspergillus</taxon>
        <taxon>Aspergillus subgen. Cremei</taxon>
    </lineage>
</organism>
<evidence type="ECO:0000313" key="4">
    <source>
        <dbReference type="Proteomes" id="UP000184383"/>
    </source>
</evidence>
<dbReference type="VEuPathDB" id="FungiDB:ASPWEDRAFT_27106"/>
<keyword evidence="4" id="KW-1185">Reference proteome</keyword>
<dbReference type="EMBL" id="KV878211">
    <property type="protein sequence ID" value="OJJ37749.1"/>
    <property type="molecule type" value="Genomic_DNA"/>
</dbReference>
<name>A0A1L9RS56_ASPWE</name>
<evidence type="ECO:0000256" key="1">
    <source>
        <dbReference type="SAM" id="MobiDB-lite"/>
    </source>
</evidence>
<feature type="domain" description="C2H2-type" evidence="2">
    <location>
        <begin position="429"/>
        <end position="452"/>
    </location>
</feature>
<reference evidence="4" key="1">
    <citation type="journal article" date="2017" name="Genome Biol.">
        <title>Comparative genomics reveals high biological diversity and specific adaptations in the industrially and medically important fungal genus Aspergillus.</title>
        <authorList>
            <person name="de Vries R.P."/>
            <person name="Riley R."/>
            <person name="Wiebenga A."/>
            <person name="Aguilar-Osorio G."/>
            <person name="Amillis S."/>
            <person name="Uchima C.A."/>
            <person name="Anderluh G."/>
            <person name="Asadollahi M."/>
            <person name="Askin M."/>
            <person name="Barry K."/>
            <person name="Battaglia E."/>
            <person name="Bayram O."/>
            <person name="Benocci T."/>
            <person name="Braus-Stromeyer S.A."/>
            <person name="Caldana C."/>
            <person name="Canovas D."/>
            <person name="Cerqueira G.C."/>
            <person name="Chen F."/>
            <person name="Chen W."/>
            <person name="Choi C."/>
            <person name="Clum A."/>
            <person name="Dos Santos R.A."/>
            <person name="Damasio A.R."/>
            <person name="Diallinas G."/>
            <person name="Emri T."/>
            <person name="Fekete E."/>
            <person name="Flipphi M."/>
            <person name="Freyberg S."/>
            <person name="Gallo A."/>
            <person name="Gournas C."/>
            <person name="Habgood R."/>
            <person name="Hainaut M."/>
            <person name="Harispe M.L."/>
            <person name="Henrissat B."/>
            <person name="Hilden K.S."/>
            <person name="Hope R."/>
            <person name="Hossain A."/>
            <person name="Karabika E."/>
            <person name="Karaffa L."/>
            <person name="Karanyi Z."/>
            <person name="Krasevec N."/>
            <person name="Kuo A."/>
            <person name="Kusch H."/>
            <person name="LaButti K."/>
            <person name="Lagendijk E.L."/>
            <person name="Lapidus A."/>
            <person name="Levasseur A."/>
            <person name="Lindquist E."/>
            <person name="Lipzen A."/>
            <person name="Logrieco A.F."/>
            <person name="MacCabe A."/>
            <person name="Maekelae M.R."/>
            <person name="Malavazi I."/>
            <person name="Melin P."/>
            <person name="Meyer V."/>
            <person name="Mielnichuk N."/>
            <person name="Miskei M."/>
            <person name="Molnar A.P."/>
            <person name="Mule G."/>
            <person name="Ngan C.Y."/>
            <person name="Orejas M."/>
            <person name="Orosz E."/>
            <person name="Ouedraogo J.P."/>
            <person name="Overkamp K.M."/>
            <person name="Park H.-S."/>
            <person name="Perrone G."/>
            <person name="Piumi F."/>
            <person name="Punt P.J."/>
            <person name="Ram A.F."/>
            <person name="Ramon A."/>
            <person name="Rauscher S."/>
            <person name="Record E."/>
            <person name="Riano-Pachon D.M."/>
            <person name="Robert V."/>
            <person name="Roehrig J."/>
            <person name="Ruller R."/>
            <person name="Salamov A."/>
            <person name="Salih N.S."/>
            <person name="Samson R.A."/>
            <person name="Sandor E."/>
            <person name="Sanguinetti M."/>
            <person name="Schuetze T."/>
            <person name="Sepcic K."/>
            <person name="Shelest E."/>
            <person name="Sherlock G."/>
            <person name="Sophianopoulou V."/>
            <person name="Squina F.M."/>
            <person name="Sun H."/>
            <person name="Susca A."/>
            <person name="Todd R.B."/>
            <person name="Tsang A."/>
            <person name="Unkles S.E."/>
            <person name="van de Wiele N."/>
            <person name="van Rossen-Uffink D."/>
            <person name="Oliveira J.V."/>
            <person name="Vesth T.C."/>
            <person name="Visser J."/>
            <person name="Yu J.-H."/>
            <person name="Zhou M."/>
            <person name="Andersen M.R."/>
            <person name="Archer D.B."/>
            <person name="Baker S.E."/>
            <person name="Benoit I."/>
            <person name="Brakhage A.A."/>
            <person name="Braus G.H."/>
            <person name="Fischer R."/>
            <person name="Frisvad J.C."/>
            <person name="Goldman G.H."/>
            <person name="Houbraken J."/>
            <person name="Oakley B."/>
            <person name="Pocsi I."/>
            <person name="Scazzocchio C."/>
            <person name="Seiboth B."/>
            <person name="vanKuyk P.A."/>
            <person name="Wortman J."/>
            <person name="Dyer P.S."/>
            <person name="Grigoriev I.V."/>
        </authorList>
    </citation>
    <scope>NUCLEOTIDE SEQUENCE [LARGE SCALE GENOMIC DNA]</scope>
    <source>
        <strain evidence="4">DTO 134E9</strain>
    </source>
</reference>
<feature type="compositionally biased region" description="Low complexity" evidence="1">
    <location>
        <begin position="381"/>
        <end position="394"/>
    </location>
</feature>
<feature type="region of interest" description="Disordered" evidence="1">
    <location>
        <begin position="284"/>
        <end position="394"/>
    </location>
</feature>
<dbReference type="PROSITE" id="PS00028">
    <property type="entry name" value="ZINC_FINGER_C2H2_1"/>
    <property type="match status" value="1"/>
</dbReference>
<evidence type="ECO:0000313" key="3">
    <source>
        <dbReference type="EMBL" id="OJJ37749.1"/>
    </source>
</evidence>
<feature type="compositionally biased region" description="Low complexity" evidence="1">
    <location>
        <begin position="316"/>
        <end position="344"/>
    </location>
</feature>
<dbReference type="InterPro" id="IPR013087">
    <property type="entry name" value="Znf_C2H2_type"/>
</dbReference>
<feature type="region of interest" description="Disordered" evidence="1">
    <location>
        <begin position="19"/>
        <end position="76"/>
    </location>
</feature>
<dbReference type="OrthoDB" id="5424797at2759"/>